<dbReference type="Proteomes" id="UP001149074">
    <property type="component" value="Unassembled WGS sequence"/>
</dbReference>
<comment type="caution">
    <text evidence="1">The sequence shown here is derived from an EMBL/GenBank/DDBJ whole genome shotgun (WGS) entry which is preliminary data.</text>
</comment>
<gene>
    <name evidence="1" type="ORF">N7532_000651</name>
</gene>
<dbReference type="RefSeq" id="XP_056480379.1">
    <property type="nucleotide sequence ID" value="XM_056613155.1"/>
</dbReference>
<name>A0A9W9KP19_9EURO</name>
<dbReference type="AlphaFoldDB" id="A0A9W9KP19"/>
<keyword evidence="2" id="KW-1185">Reference proteome</keyword>
<evidence type="ECO:0000313" key="2">
    <source>
        <dbReference type="Proteomes" id="UP001149074"/>
    </source>
</evidence>
<dbReference type="EMBL" id="JAPQKI010000001">
    <property type="protein sequence ID" value="KAJ5112606.1"/>
    <property type="molecule type" value="Genomic_DNA"/>
</dbReference>
<evidence type="ECO:0000313" key="1">
    <source>
        <dbReference type="EMBL" id="KAJ5112606.1"/>
    </source>
</evidence>
<dbReference type="GeneID" id="81352134"/>
<protein>
    <submittedName>
        <fullName evidence="1">Uncharacterized protein</fullName>
    </submittedName>
</protein>
<proteinExistence type="predicted"/>
<reference evidence="1" key="1">
    <citation type="submission" date="2022-11" db="EMBL/GenBank/DDBJ databases">
        <authorList>
            <person name="Petersen C."/>
        </authorList>
    </citation>
    <scope>NUCLEOTIDE SEQUENCE</scope>
    <source>
        <strain evidence="1">IBT 30761</strain>
    </source>
</reference>
<accession>A0A9W9KP19</accession>
<dbReference type="OrthoDB" id="9996127at2759"/>
<sequence length="137" mass="15302">MLSQEKRQIESDFICCSGGLVADQFPSMDMVLANGSLMTVDEDSDTPTCDYVIPKVQLWSYAGFIFTHAKVEALYEAINEHQLKNGTQPVDLTNYSVFFNHPDLDPDHSTITFFILHEGIDAVEPNTRTLSLKSGPE</sequence>
<organism evidence="1 2">
    <name type="scientific">Penicillium argentinense</name>
    <dbReference type="NCBI Taxonomy" id="1131581"/>
    <lineage>
        <taxon>Eukaryota</taxon>
        <taxon>Fungi</taxon>
        <taxon>Dikarya</taxon>
        <taxon>Ascomycota</taxon>
        <taxon>Pezizomycotina</taxon>
        <taxon>Eurotiomycetes</taxon>
        <taxon>Eurotiomycetidae</taxon>
        <taxon>Eurotiales</taxon>
        <taxon>Aspergillaceae</taxon>
        <taxon>Penicillium</taxon>
    </lineage>
</organism>
<reference evidence="1" key="2">
    <citation type="journal article" date="2023" name="IMA Fungus">
        <title>Comparative genomic study of the Penicillium genus elucidates a diverse pangenome and 15 lateral gene transfer events.</title>
        <authorList>
            <person name="Petersen C."/>
            <person name="Sorensen T."/>
            <person name="Nielsen M.R."/>
            <person name="Sondergaard T.E."/>
            <person name="Sorensen J.L."/>
            <person name="Fitzpatrick D.A."/>
            <person name="Frisvad J.C."/>
            <person name="Nielsen K.L."/>
        </authorList>
    </citation>
    <scope>NUCLEOTIDE SEQUENCE</scope>
    <source>
        <strain evidence="1">IBT 30761</strain>
    </source>
</reference>